<dbReference type="Proteomes" id="UP000318661">
    <property type="component" value="Unassembled WGS sequence"/>
</dbReference>
<evidence type="ECO:0000256" key="3">
    <source>
        <dbReference type="ARBA" id="ARBA00022448"/>
    </source>
</evidence>
<keyword evidence="4 5" id="KW-0732">Signal</keyword>
<dbReference type="GO" id="GO:1904680">
    <property type="term" value="F:peptide transmembrane transporter activity"/>
    <property type="evidence" value="ECO:0007669"/>
    <property type="project" value="TreeGrafter"/>
</dbReference>
<comment type="caution">
    <text evidence="7">The sequence shown here is derived from an EMBL/GenBank/DDBJ whole genome shotgun (WGS) entry which is preliminary data.</text>
</comment>
<evidence type="ECO:0000256" key="4">
    <source>
        <dbReference type="ARBA" id="ARBA00022729"/>
    </source>
</evidence>
<dbReference type="Pfam" id="PF00496">
    <property type="entry name" value="SBP_bac_5"/>
    <property type="match status" value="1"/>
</dbReference>
<gene>
    <name evidence="7" type="ORF">E6G99_10890</name>
</gene>
<dbReference type="PIRSF" id="PIRSF002741">
    <property type="entry name" value="MppA"/>
    <property type="match status" value="1"/>
</dbReference>
<sequence>MSRWRVPAIVAAAAVVLAVGTTAAPVLSQSQEVSFTYIEQQIITSIDPQAAVDESSLHSAINLYDPLVYPNVEQGTMSPRPHVAESWTVAPDGKRYTFNIRHGIKFHSGRELTAEDVAWSMDRQLQIKKGFFWIFSPVLDPGSTKVIDRYTVRFDLKDSYAPFLSGLELFFIMDKDLITANLKPGPFGDLGDYGAALLETKDAGSGPYRMERWERATEMVLTAFPDYWRGWKPGQITKVSYKIVLEEATVKTLLRSKEADMVNQWLSPPSFAELKQSPGIVVKEDPSVQLFHLEMNTKKPPLDNLKVRQAIAYAFDYDKAIQQIFIGATKAKGPVPVRVPGWNPQVPVYGHNVTKAKQLLAEAGYKPGDLTLEYVWVSSVPLERLIGLLLQSNLQEIGVKLDITGELWPHVLERATKAETTPHITAIFDTLKYPHIDSHTYGMYHPSCWGTFRCMSFYENAAATQVLEKARRAADPKEQMKLYEEAQVMIARDVPSIYVANPLHRIAFRDNVKGYRFVGLVGFDVAFYDFTIVR</sequence>
<organism evidence="7 8">
    <name type="scientific">Candidatus Segetimicrobium genomatis</name>
    <dbReference type="NCBI Taxonomy" id="2569760"/>
    <lineage>
        <taxon>Bacteria</taxon>
        <taxon>Bacillati</taxon>
        <taxon>Candidatus Sysuimicrobiota</taxon>
        <taxon>Candidatus Sysuimicrobiia</taxon>
        <taxon>Candidatus Sysuimicrobiales</taxon>
        <taxon>Candidatus Segetimicrobiaceae</taxon>
        <taxon>Candidatus Segetimicrobium</taxon>
    </lineage>
</organism>
<dbReference type="CDD" id="cd08512">
    <property type="entry name" value="PBP2_NikA_DppA_OppA_like_7"/>
    <property type="match status" value="1"/>
</dbReference>
<comment type="subcellular location">
    <subcellularLocation>
        <location evidence="1">Cell envelope</location>
    </subcellularLocation>
</comment>
<dbReference type="InterPro" id="IPR039424">
    <property type="entry name" value="SBP_5"/>
</dbReference>
<feature type="chain" id="PRO_5022052780" evidence="5">
    <location>
        <begin position="24"/>
        <end position="534"/>
    </location>
</feature>
<evidence type="ECO:0000256" key="1">
    <source>
        <dbReference type="ARBA" id="ARBA00004196"/>
    </source>
</evidence>
<proteinExistence type="inferred from homology"/>
<name>A0A537L7N4_9BACT</name>
<dbReference type="InterPro" id="IPR030678">
    <property type="entry name" value="Peptide/Ni-bd"/>
</dbReference>
<evidence type="ECO:0000256" key="2">
    <source>
        <dbReference type="ARBA" id="ARBA00005695"/>
    </source>
</evidence>
<dbReference type="InterPro" id="IPR000914">
    <property type="entry name" value="SBP_5_dom"/>
</dbReference>
<dbReference type="EMBL" id="VBAJ01000273">
    <property type="protein sequence ID" value="TMJ04021.1"/>
    <property type="molecule type" value="Genomic_DNA"/>
</dbReference>
<dbReference type="GO" id="GO:0043190">
    <property type="term" value="C:ATP-binding cassette (ABC) transporter complex"/>
    <property type="evidence" value="ECO:0007669"/>
    <property type="project" value="InterPro"/>
</dbReference>
<dbReference type="Gene3D" id="3.10.105.10">
    <property type="entry name" value="Dipeptide-binding Protein, Domain 3"/>
    <property type="match status" value="1"/>
</dbReference>
<dbReference type="SUPFAM" id="SSF53850">
    <property type="entry name" value="Periplasmic binding protein-like II"/>
    <property type="match status" value="1"/>
</dbReference>
<keyword evidence="3" id="KW-0813">Transport</keyword>
<accession>A0A537L7N4</accession>
<feature type="signal peptide" evidence="5">
    <location>
        <begin position="1"/>
        <end position="23"/>
    </location>
</feature>
<evidence type="ECO:0000259" key="6">
    <source>
        <dbReference type="Pfam" id="PF00496"/>
    </source>
</evidence>
<dbReference type="Gene3D" id="3.90.76.10">
    <property type="entry name" value="Dipeptide-binding Protein, Domain 1"/>
    <property type="match status" value="1"/>
</dbReference>
<dbReference type="PANTHER" id="PTHR30290">
    <property type="entry name" value="PERIPLASMIC BINDING COMPONENT OF ABC TRANSPORTER"/>
    <property type="match status" value="1"/>
</dbReference>
<dbReference type="Gene3D" id="3.40.190.10">
    <property type="entry name" value="Periplasmic binding protein-like II"/>
    <property type="match status" value="1"/>
</dbReference>
<comment type="similarity">
    <text evidence="2">Belongs to the bacterial solute-binding protein 5 family.</text>
</comment>
<evidence type="ECO:0000313" key="7">
    <source>
        <dbReference type="EMBL" id="TMJ04021.1"/>
    </source>
</evidence>
<reference evidence="7 8" key="1">
    <citation type="journal article" date="2019" name="Nat. Microbiol.">
        <title>Mediterranean grassland soil C-N compound turnover is dependent on rainfall and depth, and is mediated by genomically divergent microorganisms.</title>
        <authorList>
            <person name="Diamond S."/>
            <person name="Andeer P.F."/>
            <person name="Li Z."/>
            <person name="Crits-Christoph A."/>
            <person name="Burstein D."/>
            <person name="Anantharaman K."/>
            <person name="Lane K.R."/>
            <person name="Thomas B.C."/>
            <person name="Pan C."/>
            <person name="Northen T.R."/>
            <person name="Banfield J.F."/>
        </authorList>
    </citation>
    <scope>NUCLEOTIDE SEQUENCE [LARGE SCALE GENOMIC DNA]</scope>
    <source>
        <strain evidence="7">NP_2</strain>
    </source>
</reference>
<feature type="domain" description="Solute-binding protein family 5" evidence="6">
    <location>
        <begin position="79"/>
        <end position="420"/>
    </location>
</feature>
<dbReference type="GO" id="GO:0030313">
    <property type="term" value="C:cell envelope"/>
    <property type="evidence" value="ECO:0007669"/>
    <property type="project" value="UniProtKB-SubCell"/>
</dbReference>
<evidence type="ECO:0000256" key="5">
    <source>
        <dbReference type="SAM" id="SignalP"/>
    </source>
</evidence>
<protein>
    <submittedName>
        <fullName evidence="7">ABC transporter substrate-binding protein</fullName>
    </submittedName>
</protein>
<evidence type="ECO:0000313" key="8">
    <source>
        <dbReference type="Proteomes" id="UP000318661"/>
    </source>
</evidence>
<dbReference type="PANTHER" id="PTHR30290:SF10">
    <property type="entry name" value="PERIPLASMIC OLIGOPEPTIDE-BINDING PROTEIN-RELATED"/>
    <property type="match status" value="1"/>
</dbReference>
<dbReference type="AlphaFoldDB" id="A0A537L7N4"/>
<dbReference type="GO" id="GO:0042597">
    <property type="term" value="C:periplasmic space"/>
    <property type="evidence" value="ECO:0007669"/>
    <property type="project" value="UniProtKB-ARBA"/>
</dbReference>
<dbReference type="GO" id="GO:0015833">
    <property type="term" value="P:peptide transport"/>
    <property type="evidence" value="ECO:0007669"/>
    <property type="project" value="TreeGrafter"/>
</dbReference>